<feature type="domain" description="T-SNARE coiled-coil homology" evidence="9">
    <location>
        <begin position="519"/>
        <end position="581"/>
    </location>
</feature>
<comment type="similarity">
    <text evidence="4">Belongs to the methyl-accepting chemotaxis (MCP) protein family.</text>
</comment>
<dbReference type="InterPro" id="IPR000727">
    <property type="entry name" value="T_SNARE_dom"/>
</dbReference>
<dbReference type="SUPFAM" id="SSF58104">
    <property type="entry name" value="Methyl-accepting chemotaxis protein (MCP) signaling domain"/>
    <property type="match status" value="1"/>
</dbReference>
<dbReference type="PROSITE" id="PS50192">
    <property type="entry name" value="T_SNARE"/>
    <property type="match status" value="1"/>
</dbReference>
<comment type="subcellular location">
    <subcellularLocation>
        <location evidence="1">Cell inner membrane</location>
        <topology evidence="1">Multi-pass membrane protein</topology>
    </subcellularLocation>
</comment>
<keyword evidence="12" id="KW-1185">Reference proteome</keyword>
<reference evidence="11 12" key="1">
    <citation type="submission" date="2019-10" db="EMBL/GenBank/DDBJ databases">
        <title>Draft whole-genome sequence of the purple nonsulfur photosynthetic bacterium Roseospira navarrensis DSM 15114.</title>
        <authorList>
            <person name="Kyndt J.A."/>
            <person name="Meyer T.E."/>
        </authorList>
    </citation>
    <scope>NUCLEOTIDE SEQUENCE [LARGE SCALE GENOMIC DNA]</scope>
    <source>
        <strain evidence="11 12">DSM 15114</strain>
    </source>
</reference>
<dbReference type="Pfam" id="PF00015">
    <property type="entry name" value="MCPsignal"/>
    <property type="match status" value="1"/>
</dbReference>
<accession>A0A7X1ZC45</accession>
<dbReference type="PANTHER" id="PTHR32089:SF112">
    <property type="entry name" value="LYSOZYME-LIKE PROTEIN-RELATED"/>
    <property type="match status" value="1"/>
</dbReference>
<protein>
    <submittedName>
        <fullName evidence="11">HAMP domain-containing protein</fullName>
    </submittedName>
</protein>
<dbReference type="PROSITE" id="PS50111">
    <property type="entry name" value="CHEMOTAXIS_TRANSDUC_2"/>
    <property type="match status" value="1"/>
</dbReference>
<dbReference type="Gene3D" id="1.10.287.950">
    <property type="entry name" value="Methyl-accepting chemotaxis protein"/>
    <property type="match status" value="1"/>
</dbReference>
<feature type="region of interest" description="Disordered" evidence="6">
    <location>
        <begin position="377"/>
        <end position="397"/>
    </location>
</feature>
<dbReference type="InterPro" id="IPR004089">
    <property type="entry name" value="MCPsignal_dom"/>
</dbReference>
<name>A0A7X1ZC45_9PROT</name>
<dbReference type="EMBL" id="WIVE01000006">
    <property type="protein sequence ID" value="MQX35622.1"/>
    <property type="molecule type" value="Genomic_DNA"/>
</dbReference>
<dbReference type="SMART" id="SM00283">
    <property type="entry name" value="MA"/>
    <property type="match status" value="1"/>
</dbReference>
<evidence type="ECO:0000256" key="6">
    <source>
        <dbReference type="SAM" id="MobiDB-lite"/>
    </source>
</evidence>
<dbReference type="SMART" id="SM00304">
    <property type="entry name" value="HAMP"/>
    <property type="match status" value="1"/>
</dbReference>
<proteinExistence type="inferred from homology"/>
<keyword evidence="2" id="KW-0997">Cell inner membrane</keyword>
<evidence type="ECO:0000256" key="5">
    <source>
        <dbReference type="PROSITE-ProRule" id="PRU00284"/>
    </source>
</evidence>
<dbReference type="InterPro" id="IPR004090">
    <property type="entry name" value="Chemotax_Me-accpt_rcpt"/>
</dbReference>
<dbReference type="GO" id="GO:0005886">
    <property type="term" value="C:plasma membrane"/>
    <property type="evidence" value="ECO:0007669"/>
    <property type="project" value="UniProtKB-SubCell"/>
</dbReference>
<sequence length="640" mass="67588">MTGLVDSAETADALADAHAGHDQFVEQQDIAIARRRAALEAFESVEAMHAAFDETGRVLFDMLDDLASDSEADMAQAKRDANMMMMSAAATAQHINKLMRQLFEDDFPVYAASQRLQAIILEMQGIVGAFMAEDHREHLTPLVTEFEALAAESARPFKVLTRHAETDADEAEIAAVRETFNTWTLAASGDGNLFETVQAMLRARQEARDAAALLDRQGDAVAAALSTVVASAEARGAAADAAATSVVTQAQAIMMALTIAVIAGTIALIVFVGRTVIRPIKGMTAAMDALAAGDLTTDVPALERRDEVGHMAQAVAVFKDGLVRSERMAAEQREEEARKARETERVRTLIADFDGAVMAVFERLQQAEEEMRAASRDVRENAEHTRTEAVSVASAADQATANVETVASAADELSSSIREIARQVSQATGVSGQANTQADRTSESIRVLQENVGTISEIVALINDIASQTNLLALNATIEAARAGEAGKGFAVVATEVKDLAAQTARATDEIGTQIGRIQASTRDAVDSIAGITAVIREIGAISSSISAAVEQQGSATQEIARNVQEAATGTQGVSASIDDVRTAAERSDTTARVIAETSESVAAQTAALRRQVAAFLRAVQDGRTAETDAPGQAERPQAA</sequence>
<dbReference type="CDD" id="cd06225">
    <property type="entry name" value="HAMP"/>
    <property type="match status" value="1"/>
</dbReference>
<organism evidence="11 12">
    <name type="scientific">Roseospira navarrensis</name>
    <dbReference type="NCBI Taxonomy" id="140058"/>
    <lineage>
        <taxon>Bacteria</taxon>
        <taxon>Pseudomonadati</taxon>
        <taxon>Pseudomonadota</taxon>
        <taxon>Alphaproteobacteria</taxon>
        <taxon>Rhodospirillales</taxon>
        <taxon>Rhodospirillaceae</taxon>
        <taxon>Roseospira</taxon>
    </lineage>
</organism>
<dbReference type="PROSITE" id="PS50885">
    <property type="entry name" value="HAMP"/>
    <property type="match status" value="1"/>
</dbReference>
<feature type="domain" description="Methyl-accepting transducer" evidence="8">
    <location>
        <begin position="360"/>
        <end position="589"/>
    </location>
</feature>
<dbReference type="PRINTS" id="PR00260">
    <property type="entry name" value="CHEMTRNSDUCR"/>
</dbReference>
<comment type="caution">
    <text evidence="11">The sequence shown here is derived from an EMBL/GenBank/DDBJ whole genome shotgun (WGS) entry which is preliminary data.</text>
</comment>
<dbReference type="Proteomes" id="UP000434582">
    <property type="component" value="Unassembled WGS sequence"/>
</dbReference>
<dbReference type="PANTHER" id="PTHR32089">
    <property type="entry name" value="METHYL-ACCEPTING CHEMOTAXIS PROTEIN MCPB"/>
    <property type="match status" value="1"/>
</dbReference>
<evidence type="ECO:0000259" key="9">
    <source>
        <dbReference type="PROSITE" id="PS50192"/>
    </source>
</evidence>
<dbReference type="GO" id="GO:0006935">
    <property type="term" value="P:chemotaxis"/>
    <property type="evidence" value="ECO:0007669"/>
    <property type="project" value="InterPro"/>
</dbReference>
<dbReference type="GO" id="GO:0004888">
    <property type="term" value="F:transmembrane signaling receptor activity"/>
    <property type="evidence" value="ECO:0007669"/>
    <property type="project" value="InterPro"/>
</dbReference>
<evidence type="ECO:0000259" key="10">
    <source>
        <dbReference type="PROSITE" id="PS50885"/>
    </source>
</evidence>
<dbReference type="InterPro" id="IPR003660">
    <property type="entry name" value="HAMP_dom"/>
</dbReference>
<dbReference type="AlphaFoldDB" id="A0A7X1ZC45"/>
<evidence type="ECO:0000256" key="7">
    <source>
        <dbReference type="SAM" id="Phobius"/>
    </source>
</evidence>
<evidence type="ECO:0000256" key="4">
    <source>
        <dbReference type="ARBA" id="ARBA00029447"/>
    </source>
</evidence>
<dbReference type="Gene3D" id="6.10.340.10">
    <property type="match status" value="1"/>
</dbReference>
<keyword evidence="2" id="KW-1003">Cell membrane</keyword>
<keyword evidence="3 5" id="KW-0807">Transducer</keyword>
<evidence type="ECO:0000313" key="11">
    <source>
        <dbReference type="EMBL" id="MQX35622.1"/>
    </source>
</evidence>
<dbReference type="GO" id="GO:0007165">
    <property type="term" value="P:signal transduction"/>
    <property type="evidence" value="ECO:0007669"/>
    <property type="project" value="UniProtKB-KW"/>
</dbReference>
<evidence type="ECO:0000256" key="1">
    <source>
        <dbReference type="ARBA" id="ARBA00004429"/>
    </source>
</evidence>
<evidence type="ECO:0000256" key="3">
    <source>
        <dbReference type="ARBA" id="ARBA00023224"/>
    </source>
</evidence>
<evidence type="ECO:0000256" key="2">
    <source>
        <dbReference type="ARBA" id="ARBA00022519"/>
    </source>
</evidence>
<evidence type="ECO:0000259" key="8">
    <source>
        <dbReference type="PROSITE" id="PS50111"/>
    </source>
</evidence>
<feature type="domain" description="HAMP" evidence="10">
    <location>
        <begin position="274"/>
        <end position="327"/>
    </location>
</feature>
<feature type="compositionally biased region" description="Basic and acidic residues" evidence="6">
    <location>
        <begin position="377"/>
        <end position="387"/>
    </location>
</feature>
<dbReference type="OrthoDB" id="7345856at2"/>
<dbReference type="Pfam" id="PF00672">
    <property type="entry name" value="HAMP"/>
    <property type="match status" value="1"/>
</dbReference>
<dbReference type="RefSeq" id="WP_153341307.1">
    <property type="nucleotide sequence ID" value="NZ_WIVE01000006.1"/>
</dbReference>
<evidence type="ECO:0000313" key="12">
    <source>
        <dbReference type="Proteomes" id="UP000434582"/>
    </source>
</evidence>
<gene>
    <name evidence="11" type="ORF">GHC57_03735</name>
</gene>
<keyword evidence="7" id="KW-1133">Transmembrane helix</keyword>
<keyword evidence="7" id="KW-0472">Membrane</keyword>
<keyword evidence="7" id="KW-0812">Transmembrane</keyword>
<feature type="transmembrane region" description="Helical" evidence="7">
    <location>
        <begin position="252"/>
        <end position="273"/>
    </location>
</feature>